<accession>A0A2W4TBB4</accession>
<dbReference type="Proteomes" id="UP000249396">
    <property type="component" value="Unassembled WGS sequence"/>
</dbReference>
<evidence type="ECO:0000256" key="1">
    <source>
        <dbReference type="SAM" id="MobiDB-lite"/>
    </source>
</evidence>
<reference evidence="2 3" key="1">
    <citation type="journal article" date="2018" name="Aquat. Microb. Ecol.">
        <title>Gammaproteobacterial methanotrophs dominate.</title>
        <authorList>
            <person name="Rissanen A.J."/>
            <person name="Saarenheimo J."/>
            <person name="Tiirola M."/>
            <person name="Peura S."/>
            <person name="Aalto S.L."/>
            <person name="Karvinen A."/>
            <person name="Nykanen H."/>
        </authorList>
    </citation>
    <scope>NUCLEOTIDE SEQUENCE [LARGE SCALE GENOMIC DNA]</scope>
    <source>
        <strain evidence="2">AMbin10</strain>
    </source>
</reference>
<feature type="compositionally biased region" description="Polar residues" evidence="1">
    <location>
        <begin position="1"/>
        <end position="13"/>
    </location>
</feature>
<gene>
    <name evidence="2" type="ORF">DM484_02585</name>
</gene>
<feature type="compositionally biased region" description="Low complexity" evidence="1">
    <location>
        <begin position="48"/>
        <end position="57"/>
    </location>
</feature>
<feature type="region of interest" description="Disordered" evidence="1">
    <location>
        <begin position="1"/>
        <end position="92"/>
    </location>
</feature>
<sequence>MATSKPSTGQTPPDGNAIHDPDSLRSVDEQHVGESEFDVFRAPPALPPSQASAPDSAQEAEDAEKLEFDVFRATAPNRQAPLEPASLPDDDEVDSLELGQEDIHAFAQDGATKPPPPIAAGNSQYEPKPGQPQPQQHSRADGFPTVALPSVNPGRKRAPAHKLGIIGGKGVGKSYLFQSMVYRTCSRGKSGALAYYLDGGGVRLRSSPVDLQDHEYEEDVVRFVDAYQAWDRLSSTLFDDQRWYRLRLPYRTGLLGLRRRELEVEFFDGSGEYLLEKQVLNDKDKRLWWDAYLGVTTMVFCLPLWTVFPNGGLTKEDHDKRSLSLKGFGQVVANFREMREEFNINHPVRSILALTMADDTRSALVTLRDRWITPYMDSPEHYLKTLRKGCGVALYLANARKVSECLHREFESHQDPLISGIPDRLDFNGGRPWLIPLSAVEGKMVDIKENSPQEFDRFPIPVHVELPLLVALCERENALM</sequence>
<feature type="compositionally biased region" description="Basic and acidic residues" evidence="1">
    <location>
        <begin position="17"/>
        <end position="34"/>
    </location>
</feature>
<proteinExistence type="predicted"/>
<dbReference type="EMBL" id="QJPH01000150">
    <property type="protein sequence ID" value="PZN84560.1"/>
    <property type="molecule type" value="Genomic_DNA"/>
</dbReference>
<dbReference type="AlphaFoldDB" id="A0A2W4TBB4"/>
<protein>
    <submittedName>
        <fullName evidence="2">Uncharacterized protein</fullName>
    </submittedName>
</protein>
<comment type="caution">
    <text evidence="2">The sequence shown here is derived from an EMBL/GenBank/DDBJ whole genome shotgun (WGS) entry which is preliminary data.</text>
</comment>
<evidence type="ECO:0000313" key="3">
    <source>
        <dbReference type="Proteomes" id="UP000249396"/>
    </source>
</evidence>
<name>A0A2W4TBB4_9GAMM</name>
<evidence type="ECO:0000313" key="2">
    <source>
        <dbReference type="EMBL" id="PZN84560.1"/>
    </source>
</evidence>
<feature type="region of interest" description="Disordered" evidence="1">
    <location>
        <begin position="107"/>
        <end position="160"/>
    </location>
</feature>
<organism evidence="2 3">
    <name type="scientific">Candidatus Methylumidiphilus alinenensis</name>
    <dbReference type="NCBI Taxonomy" id="2202197"/>
    <lineage>
        <taxon>Bacteria</taxon>
        <taxon>Pseudomonadati</taxon>
        <taxon>Pseudomonadota</taxon>
        <taxon>Gammaproteobacteria</taxon>
        <taxon>Methylococcales</taxon>
        <taxon>Candidatus Methylumidiphilus</taxon>
    </lineage>
</organism>